<comment type="caution">
    <text evidence="2">The sequence shown here is derived from an EMBL/GenBank/DDBJ whole genome shotgun (WGS) entry which is preliminary data.</text>
</comment>
<sequence>MTRLWGGGGAYEAWADHLERWGRGERLDASRLPPLAPGDFSTGTWERFSARLTEAFDRRLQAWADTLTAALRAEGGDEFAFGRALAQAREGLRSARELTRLPALPPGLGSRLDALLAEQVTRVQRELEEDARRDAETAGAPASAEARLRPLRDNPLTAALAGDGGPGERADGPGWSYDPASPSRRRVIGP</sequence>
<evidence type="ECO:0000256" key="1">
    <source>
        <dbReference type="SAM" id="MobiDB-lite"/>
    </source>
</evidence>
<dbReference type="RefSeq" id="WP_311632211.1">
    <property type="nucleotide sequence ID" value="NZ_JAVREN010000033.1"/>
</dbReference>
<protein>
    <recommendedName>
        <fullName evidence="4">Poly(3-hydroxyalkanoate) polymerase subunit PhaE</fullName>
    </recommendedName>
</protein>
<dbReference type="Proteomes" id="UP001183388">
    <property type="component" value="Unassembled WGS sequence"/>
</dbReference>
<proteinExistence type="predicted"/>
<evidence type="ECO:0008006" key="4">
    <source>
        <dbReference type="Google" id="ProtNLM"/>
    </source>
</evidence>
<keyword evidence="3" id="KW-1185">Reference proteome</keyword>
<reference evidence="3" key="1">
    <citation type="submission" date="2023-07" db="EMBL/GenBank/DDBJ databases">
        <title>30 novel species of actinomycetes from the DSMZ collection.</title>
        <authorList>
            <person name="Nouioui I."/>
        </authorList>
    </citation>
    <scope>NUCLEOTIDE SEQUENCE [LARGE SCALE GENOMIC DNA]</scope>
    <source>
        <strain evidence="3">DSM 44917</strain>
    </source>
</reference>
<name>A0ABU2LCE5_9ACTN</name>
<accession>A0ABU2LCE5</accession>
<dbReference type="EMBL" id="JAVREN010000033">
    <property type="protein sequence ID" value="MDT0309256.1"/>
    <property type="molecule type" value="Genomic_DNA"/>
</dbReference>
<gene>
    <name evidence="2" type="ORF">RM780_20150</name>
</gene>
<organism evidence="2 3">
    <name type="scientific">Streptomyces boetiae</name>
    <dbReference type="NCBI Taxonomy" id="3075541"/>
    <lineage>
        <taxon>Bacteria</taxon>
        <taxon>Bacillati</taxon>
        <taxon>Actinomycetota</taxon>
        <taxon>Actinomycetes</taxon>
        <taxon>Kitasatosporales</taxon>
        <taxon>Streptomycetaceae</taxon>
        <taxon>Streptomyces</taxon>
    </lineage>
</organism>
<feature type="compositionally biased region" description="Basic and acidic residues" evidence="1">
    <location>
        <begin position="127"/>
        <end position="136"/>
    </location>
</feature>
<evidence type="ECO:0000313" key="3">
    <source>
        <dbReference type="Proteomes" id="UP001183388"/>
    </source>
</evidence>
<feature type="region of interest" description="Disordered" evidence="1">
    <location>
        <begin position="127"/>
        <end position="190"/>
    </location>
</feature>
<evidence type="ECO:0000313" key="2">
    <source>
        <dbReference type="EMBL" id="MDT0309256.1"/>
    </source>
</evidence>